<accession>A0AAN4YWZ5</accession>
<dbReference type="Proteomes" id="UP001165205">
    <property type="component" value="Unassembled WGS sequence"/>
</dbReference>
<name>A0AAN4YWZ5_ASPOZ</name>
<protein>
    <submittedName>
        <fullName evidence="8">Unnamed protein product</fullName>
    </submittedName>
</protein>
<evidence type="ECO:0000313" key="9">
    <source>
        <dbReference type="Proteomes" id="UP001165205"/>
    </source>
</evidence>
<evidence type="ECO:0000256" key="5">
    <source>
        <dbReference type="ARBA" id="ARBA00023163"/>
    </source>
</evidence>
<dbReference type="GO" id="GO:0000981">
    <property type="term" value="F:DNA-binding transcription factor activity, RNA polymerase II-specific"/>
    <property type="evidence" value="ECO:0007669"/>
    <property type="project" value="TreeGrafter"/>
</dbReference>
<comment type="subcellular location">
    <subcellularLocation>
        <location evidence="1">Nucleus</location>
    </subcellularLocation>
</comment>
<evidence type="ECO:0000313" key="8">
    <source>
        <dbReference type="EMBL" id="GMG35738.1"/>
    </source>
</evidence>
<reference evidence="8" key="1">
    <citation type="submission" date="2023-04" db="EMBL/GenBank/DDBJ databases">
        <title>Aspergillus oryzae NBRC 4228.</title>
        <authorList>
            <person name="Ichikawa N."/>
            <person name="Sato H."/>
            <person name="Tonouchi N."/>
        </authorList>
    </citation>
    <scope>NUCLEOTIDE SEQUENCE</scope>
    <source>
        <strain evidence="8">NBRC 4228</strain>
    </source>
</reference>
<sequence length="468" mass="53020">MDDLSTTDVVSIRRRKLQGEVSPLLTTAICAVGALHLPSPDLEILYKEFVALSAPLSFSRRHTVDDVRALCIGAFWLSDLSRSLVGLAVRIATELQLHKRFSKALQGYRSHYSRTRLYMLVYACGHHFSVPYGRPPMTRESEAVRDARKFLDCTHATEDDARLVNQVLRWSICTNFYDTFGADVDRPLSDADIPQVRRFSIVLDSLRAEWGDKFNRNAYVGNYPRKGVGIQYHFAKLYLCSHALHGAGSSHAKYRAPDVALELEEIANTAVLSALSILRAVISDTEIQSYPNGLPTYFDIMIAFAVVFLLKVPTHFSTSVQLDNQKIQRLMLSLAMVLKGVTATMHPHHFLVSITEGIDDLLQRSRMVTGAAQAGGMDPLQQHLKLLSPFVRVDNHDAMKVRRHSDHRLLGFKESRKKEQQWKRERERVRETNLANPERMTDLWSMHGMGQSTGRKNRLVSGTHRYPP</sequence>
<dbReference type="PANTHER" id="PTHR31845:SF17">
    <property type="entry name" value="ZN(II)2CYS6 TRANSCRIPTION FACTOR (EUROFUNG)"/>
    <property type="match status" value="1"/>
</dbReference>
<keyword evidence="4" id="KW-0238">DNA-binding</keyword>
<dbReference type="EMBL" id="BSYA01000178">
    <property type="protein sequence ID" value="GMG35738.1"/>
    <property type="molecule type" value="Genomic_DNA"/>
</dbReference>
<dbReference type="InterPro" id="IPR051089">
    <property type="entry name" value="prtT"/>
</dbReference>
<evidence type="ECO:0000256" key="7">
    <source>
        <dbReference type="SAM" id="MobiDB-lite"/>
    </source>
</evidence>
<dbReference type="CDD" id="cd12148">
    <property type="entry name" value="fungal_TF_MHR"/>
    <property type="match status" value="1"/>
</dbReference>
<evidence type="ECO:0000256" key="6">
    <source>
        <dbReference type="ARBA" id="ARBA00023242"/>
    </source>
</evidence>
<evidence type="ECO:0000256" key="1">
    <source>
        <dbReference type="ARBA" id="ARBA00004123"/>
    </source>
</evidence>
<dbReference type="GO" id="GO:0005634">
    <property type="term" value="C:nucleus"/>
    <property type="evidence" value="ECO:0007669"/>
    <property type="project" value="UniProtKB-SubCell"/>
</dbReference>
<gene>
    <name evidence="8" type="ORF">Aory04_001090900</name>
</gene>
<keyword evidence="3" id="KW-0805">Transcription regulation</keyword>
<evidence type="ECO:0000256" key="4">
    <source>
        <dbReference type="ARBA" id="ARBA00023125"/>
    </source>
</evidence>
<keyword evidence="5" id="KW-0804">Transcription</keyword>
<keyword evidence="6" id="KW-0539">Nucleus</keyword>
<evidence type="ECO:0000256" key="2">
    <source>
        <dbReference type="ARBA" id="ARBA00022833"/>
    </source>
</evidence>
<feature type="region of interest" description="Disordered" evidence="7">
    <location>
        <begin position="445"/>
        <end position="468"/>
    </location>
</feature>
<organism evidence="8 9">
    <name type="scientific">Aspergillus oryzae</name>
    <name type="common">Yellow koji mold</name>
    <dbReference type="NCBI Taxonomy" id="5062"/>
    <lineage>
        <taxon>Eukaryota</taxon>
        <taxon>Fungi</taxon>
        <taxon>Dikarya</taxon>
        <taxon>Ascomycota</taxon>
        <taxon>Pezizomycotina</taxon>
        <taxon>Eurotiomycetes</taxon>
        <taxon>Eurotiomycetidae</taxon>
        <taxon>Eurotiales</taxon>
        <taxon>Aspergillaceae</taxon>
        <taxon>Aspergillus</taxon>
        <taxon>Aspergillus subgen. Circumdati</taxon>
    </lineage>
</organism>
<comment type="caution">
    <text evidence="8">The sequence shown here is derived from an EMBL/GenBank/DDBJ whole genome shotgun (WGS) entry which is preliminary data.</text>
</comment>
<dbReference type="PANTHER" id="PTHR31845">
    <property type="entry name" value="FINGER DOMAIN PROTEIN, PUTATIVE-RELATED"/>
    <property type="match status" value="1"/>
</dbReference>
<keyword evidence="2" id="KW-0862">Zinc</keyword>
<proteinExistence type="predicted"/>
<evidence type="ECO:0000256" key="3">
    <source>
        <dbReference type="ARBA" id="ARBA00023015"/>
    </source>
</evidence>
<dbReference type="GO" id="GO:0000976">
    <property type="term" value="F:transcription cis-regulatory region binding"/>
    <property type="evidence" value="ECO:0007669"/>
    <property type="project" value="TreeGrafter"/>
</dbReference>
<dbReference type="AlphaFoldDB" id="A0AAN4YWZ5"/>